<evidence type="ECO:0000313" key="9">
    <source>
        <dbReference type="EMBL" id="EDQ85716.1"/>
    </source>
</evidence>
<comment type="similarity">
    <text evidence="2">Belongs to the ERGIC family.</text>
</comment>
<dbReference type="InterPro" id="IPR012936">
    <property type="entry name" value="Erv_C"/>
</dbReference>
<protein>
    <recommendedName>
        <fullName evidence="11">Endoplasmic reticulum-Golgi intermediate compartment protein 3</fullName>
    </recommendedName>
</protein>
<evidence type="ECO:0000256" key="2">
    <source>
        <dbReference type="ARBA" id="ARBA00005648"/>
    </source>
</evidence>
<dbReference type="OMA" id="QRHEGCR"/>
<dbReference type="GO" id="GO:0006890">
    <property type="term" value="P:retrograde vesicle-mediated transport, Golgi to endoplasmic reticulum"/>
    <property type="evidence" value="ECO:0000318"/>
    <property type="project" value="GO_Central"/>
</dbReference>
<dbReference type="InParanoid" id="A9V9S2"/>
<dbReference type="PANTHER" id="PTHR10984">
    <property type="entry name" value="ENDOPLASMIC RETICULUM-GOLGI INTERMEDIATE COMPARTMENT PROTEIN"/>
    <property type="match status" value="1"/>
</dbReference>
<dbReference type="GeneID" id="5894666"/>
<dbReference type="InterPro" id="IPR039542">
    <property type="entry name" value="Erv_N"/>
</dbReference>
<name>A9V9S2_MONBE</name>
<proteinExistence type="inferred from homology"/>
<organism evidence="9 10">
    <name type="scientific">Monosiga brevicollis</name>
    <name type="common">Choanoflagellate</name>
    <dbReference type="NCBI Taxonomy" id="81824"/>
    <lineage>
        <taxon>Eukaryota</taxon>
        <taxon>Choanoflagellata</taxon>
        <taxon>Craspedida</taxon>
        <taxon>Salpingoecidae</taxon>
        <taxon>Monosiga</taxon>
    </lineage>
</organism>
<keyword evidence="5 6" id="KW-0472">Membrane</keyword>
<dbReference type="GO" id="GO:0005789">
    <property type="term" value="C:endoplasmic reticulum membrane"/>
    <property type="evidence" value="ECO:0000318"/>
    <property type="project" value="GO_Central"/>
</dbReference>
<dbReference type="GO" id="GO:0006888">
    <property type="term" value="P:endoplasmic reticulum to Golgi vesicle-mediated transport"/>
    <property type="evidence" value="ECO:0000318"/>
    <property type="project" value="GO_Central"/>
</dbReference>
<evidence type="ECO:0000256" key="6">
    <source>
        <dbReference type="SAM" id="Phobius"/>
    </source>
</evidence>
<evidence type="ECO:0000259" key="8">
    <source>
        <dbReference type="Pfam" id="PF13850"/>
    </source>
</evidence>
<dbReference type="EMBL" id="CH991571">
    <property type="protein sequence ID" value="EDQ85716.1"/>
    <property type="molecule type" value="Genomic_DNA"/>
</dbReference>
<dbReference type="GO" id="GO:0030134">
    <property type="term" value="C:COPII-coated ER to Golgi transport vesicle"/>
    <property type="evidence" value="ECO:0000318"/>
    <property type="project" value="GO_Central"/>
</dbReference>
<dbReference type="Proteomes" id="UP000001357">
    <property type="component" value="Unassembled WGS sequence"/>
</dbReference>
<dbReference type="PANTHER" id="PTHR10984:SF25">
    <property type="entry name" value="ENDOPLASMIC RETICULUM-GOLGI INTERMEDIATE COMPARTMENT PROTEIN 3"/>
    <property type="match status" value="1"/>
</dbReference>
<dbReference type="eggNOG" id="KOG2667">
    <property type="taxonomic scope" value="Eukaryota"/>
</dbReference>
<dbReference type="RefSeq" id="XP_001749431.1">
    <property type="nucleotide sequence ID" value="XM_001749379.1"/>
</dbReference>
<sequence>MAIFDNLKRFDAYPKTLDDFRVKTFSGAAVSIIAIIIMVILFSSELVYFLSTDVHEELFVDTARNEKLRINLDITFPKMPCVYLSLDVMDISGENEQNIDHDVFRQRLDASGNKIYNGQEEIDELGESHADNVADKALDGLKDLDPNRCESCYGAEDTEGQCCNTCAQVQEAYRKKGWAFRSGQGIAQCEREGYDAMMEAQEREGCQLYGHLEVNKVAGNFHIAPGRSFEQHNMHIHDMQSFGREKLAKFNLTHVINHLSFGIDYPDRVNSLDGHVEVPNEYGAIMYQYFLKVVPTRYRFLSQTEIDTNQYSVTMHQREIRPDQGTSGLPGLFFMYDISPMKIQLTQSSRSFFHFLTGLCAIIGGVYTVAGMIDGFLYHGIRTLKAKQNMGKLG</sequence>
<accession>A9V9S2</accession>
<dbReference type="AlphaFoldDB" id="A9V9S2"/>
<keyword evidence="3 6" id="KW-0812">Transmembrane</keyword>
<feature type="domain" description="Endoplasmic reticulum vesicle transporter C-terminal" evidence="7">
    <location>
        <begin position="152"/>
        <end position="374"/>
    </location>
</feature>
<evidence type="ECO:0000313" key="10">
    <source>
        <dbReference type="Proteomes" id="UP000001357"/>
    </source>
</evidence>
<evidence type="ECO:0008006" key="11">
    <source>
        <dbReference type="Google" id="ProtNLM"/>
    </source>
</evidence>
<dbReference type="Pfam" id="PF07970">
    <property type="entry name" value="COPIIcoated_ERV"/>
    <property type="match status" value="1"/>
</dbReference>
<gene>
    <name evidence="9" type="ORF">MONBRDRAFT_34133</name>
</gene>
<feature type="transmembrane region" description="Helical" evidence="6">
    <location>
        <begin position="352"/>
        <end position="378"/>
    </location>
</feature>
<dbReference type="GO" id="GO:0005783">
    <property type="term" value="C:endoplasmic reticulum"/>
    <property type="evidence" value="ECO:0000318"/>
    <property type="project" value="GO_Central"/>
</dbReference>
<feature type="transmembrane region" description="Helical" evidence="6">
    <location>
        <begin position="25"/>
        <end position="50"/>
    </location>
</feature>
<evidence type="ECO:0000256" key="4">
    <source>
        <dbReference type="ARBA" id="ARBA00022989"/>
    </source>
</evidence>
<dbReference type="FunCoup" id="A9V9S2">
    <property type="interactions" value="980"/>
</dbReference>
<dbReference type="Pfam" id="PF13850">
    <property type="entry name" value="ERGIC_N"/>
    <property type="match status" value="1"/>
</dbReference>
<evidence type="ECO:0000256" key="3">
    <source>
        <dbReference type="ARBA" id="ARBA00022692"/>
    </source>
</evidence>
<dbReference type="STRING" id="81824.A9V9S2"/>
<dbReference type="InterPro" id="IPR045888">
    <property type="entry name" value="Erv"/>
</dbReference>
<evidence type="ECO:0000256" key="1">
    <source>
        <dbReference type="ARBA" id="ARBA00004141"/>
    </source>
</evidence>
<evidence type="ECO:0000259" key="7">
    <source>
        <dbReference type="Pfam" id="PF07970"/>
    </source>
</evidence>
<dbReference type="GO" id="GO:0000139">
    <property type="term" value="C:Golgi membrane"/>
    <property type="evidence" value="ECO:0000318"/>
    <property type="project" value="GO_Central"/>
</dbReference>
<comment type="subcellular location">
    <subcellularLocation>
        <location evidence="1">Membrane</location>
        <topology evidence="1">Multi-pass membrane protein</topology>
    </subcellularLocation>
</comment>
<feature type="domain" description="Endoplasmic reticulum vesicle transporter N-terminal" evidence="8">
    <location>
        <begin position="7"/>
        <end position="96"/>
    </location>
</feature>
<keyword evidence="10" id="KW-1185">Reference proteome</keyword>
<keyword evidence="4 6" id="KW-1133">Transmembrane helix</keyword>
<dbReference type="KEGG" id="mbr:MONBRDRAFT_34133"/>
<evidence type="ECO:0000256" key="5">
    <source>
        <dbReference type="ARBA" id="ARBA00023136"/>
    </source>
</evidence>
<reference evidence="9 10" key="1">
    <citation type="journal article" date="2008" name="Nature">
        <title>The genome of the choanoflagellate Monosiga brevicollis and the origin of metazoans.</title>
        <authorList>
            <consortium name="JGI Sequencing"/>
            <person name="King N."/>
            <person name="Westbrook M.J."/>
            <person name="Young S.L."/>
            <person name="Kuo A."/>
            <person name="Abedin M."/>
            <person name="Chapman J."/>
            <person name="Fairclough S."/>
            <person name="Hellsten U."/>
            <person name="Isogai Y."/>
            <person name="Letunic I."/>
            <person name="Marr M."/>
            <person name="Pincus D."/>
            <person name="Putnam N."/>
            <person name="Rokas A."/>
            <person name="Wright K.J."/>
            <person name="Zuzow R."/>
            <person name="Dirks W."/>
            <person name="Good M."/>
            <person name="Goodstein D."/>
            <person name="Lemons D."/>
            <person name="Li W."/>
            <person name="Lyons J.B."/>
            <person name="Morris A."/>
            <person name="Nichols S."/>
            <person name="Richter D.J."/>
            <person name="Salamov A."/>
            <person name="Bork P."/>
            <person name="Lim W.A."/>
            <person name="Manning G."/>
            <person name="Miller W.T."/>
            <person name="McGinnis W."/>
            <person name="Shapiro H."/>
            <person name="Tjian R."/>
            <person name="Grigoriev I.V."/>
            <person name="Rokhsar D."/>
        </authorList>
    </citation>
    <scope>NUCLEOTIDE SEQUENCE [LARGE SCALE GENOMIC DNA]</scope>
    <source>
        <strain evidence="10">MX1 / ATCC 50154</strain>
    </source>
</reference>